<dbReference type="AlphaFoldDB" id="L1IXP0"/>
<reference evidence="2 4" key="1">
    <citation type="journal article" date="2012" name="Nature">
        <title>Algal genomes reveal evolutionary mosaicism and the fate of nucleomorphs.</title>
        <authorList>
            <consortium name="DOE Joint Genome Institute"/>
            <person name="Curtis B.A."/>
            <person name="Tanifuji G."/>
            <person name="Burki F."/>
            <person name="Gruber A."/>
            <person name="Irimia M."/>
            <person name="Maruyama S."/>
            <person name="Arias M.C."/>
            <person name="Ball S.G."/>
            <person name="Gile G.H."/>
            <person name="Hirakawa Y."/>
            <person name="Hopkins J.F."/>
            <person name="Kuo A."/>
            <person name="Rensing S.A."/>
            <person name="Schmutz J."/>
            <person name="Symeonidi A."/>
            <person name="Elias M."/>
            <person name="Eveleigh R.J."/>
            <person name="Herman E.K."/>
            <person name="Klute M.J."/>
            <person name="Nakayama T."/>
            <person name="Obornik M."/>
            <person name="Reyes-Prieto A."/>
            <person name="Armbrust E.V."/>
            <person name="Aves S.J."/>
            <person name="Beiko R.G."/>
            <person name="Coutinho P."/>
            <person name="Dacks J.B."/>
            <person name="Durnford D.G."/>
            <person name="Fast N.M."/>
            <person name="Green B.R."/>
            <person name="Grisdale C.J."/>
            <person name="Hempel F."/>
            <person name="Henrissat B."/>
            <person name="Hoppner M.P."/>
            <person name="Ishida K."/>
            <person name="Kim E."/>
            <person name="Koreny L."/>
            <person name="Kroth P.G."/>
            <person name="Liu Y."/>
            <person name="Malik S.B."/>
            <person name="Maier U.G."/>
            <person name="McRose D."/>
            <person name="Mock T."/>
            <person name="Neilson J.A."/>
            <person name="Onodera N.T."/>
            <person name="Poole A.M."/>
            <person name="Pritham E.J."/>
            <person name="Richards T.A."/>
            <person name="Rocap G."/>
            <person name="Roy S.W."/>
            <person name="Sarai C."/>
            <person name="Schaack S."/>
            <person name="Shirato S."/>
            <person name="Slamovits C.H."/>
            <person name="Spencer D.F."/>
            <person name="Suzuki S."/>
            <person name="Worden A.Z."/>
            <person name="Zauner S."/>
            <person name="Barry K."/>
            <person name="Bell C."/>
            <person name="Bharti A.K."/>
            <person name="Crow J.A."/>
            <person name="Grimwood J."/>
            <person name="Kramer R."/>
            <person name="Lindquist E."/>
            <person name="Lucas S."/>
            <person name="Salamov A."/>
            <person name="McFadden G.I."/>
            <person name="Lane C.E."/>
            <person name="Keeling P.J."/>
            <person name="Gray M.W."/>
            <person name="Grigoriev I.V."/>
            <person name="Archibald J.M."/>
        </authorList>
    </citation>
    <scope>NUCLEOTIDE SEQUENCE</scope>
    <source>
        <strain evidence="2 4">CCMP2712</strain>
    </source>
</reference>
<evidence type="ECO:0000313" key="2">
    <source>
        <dbReference type="EMBL" id="EKX40610.1"/>
    </source>
</evidence>
<evidence type="ECO:0000256" key="1">
    <source>
        <dbReference type="SAM" id="MobiDB-lite"/>
    </source>
</evidence>
<reference evidence="4" key="2">
    <citation type="submission" date="2012-11" db="EMBL/GenBank/DDBJ databases">
        <authorList>
            <person name="Kuo A."/>
            <person name="Curtis B.A."/>
            <person name="Tanifuji G."/>
            <person name="Burki F."/>
            <person name="Gruber A."/>
            <person name="Irimia M."/>
            <person name="Maruyama S."/>
            <person name="Arias M.C."/>
            <person name="Ball S.G."/>
            <person name="Gile G.H."/>
            <person name="Hirakawa Y."/>
            <person name="Hopkins J.F."/>
            <person name="Rensing S.A."/>
            <person name="Schmutz J."/>
            <person name="Symeonidi A."/>
            <person name="Elias M."/>
            <person name="Eveleigh R.J."/>
            <person name="Herman E.K."/>
            <person name="Klute M.J."/>
            <person name="Nakayama T."/>
            <person name="Obornik M."/>
            <person name="Reyes-Prieto A."/>
            <person name="Armbrust E.V."/>
            <person name="Aves S.J."/>
            <person name="Beiko R.G."/>
            <person name="Coutinho P."/>
            <person name="Dacks J.B."/>
            <person name="Durnford D.G."/>
            <person name="Fast N.M."/>
            <person name="Green B.R."/>
            <person name="Grisdale C."/>
            <person name="Hempe F."/>
            <person name="Henrissat B."/>
            <person name="Hoppner M.P."/>
            <person name="Ishida K.-I."/>
            <person name="Kim E."/>
            <person name="Koreny L."/>
            <person name="Kroth P.G."/>
            <person name="Liu Y."/>
            <person name="Malik S.-B."/>
            <person name="Maier U.G."/>
            <person name="McRose D."/>
            <person name="Mock T."/>
            <person name="Neilson J.A."/>
            <person name="Onodera N.T."/>
            <person name="Poole A.M."/>
            <person name="Pritham E.J."/>
            <person name="Richards T.A."/>
            <person name="Rocap G."/>
            <person name="Roy S.W."/>
            <person name="Sarai C."/>
            <person name="Schaack S."/>
            <person name="Shirato S."/>
            <person name="Slamovits C.H."/>
            <person name="Spencer D.F."/>
            <person name="Suzuki S."/>
            <person name="Worden A.Z."/>
            <person name="Zauner S."/>
            <person name="Barry K."/>
            <person name="Bell C."/>
            <person name="Bharti A.K."/>
            <person name="Crow J.A."/>
            <person name="Grimwood J."/>
            <person name="Kramer R."/>
            <person name="Lindquist E."/>
            <person name="Lucas S."/>
            <person name="Salamov A."/>
            <person name="McFadden G.I."/>
            <person name="Lane C.E."/>
            <person name="Keeling P.J."/>
            <person name="Gray M.W."/>
            <person name="Grigoriev I.V."/>
            <person name="Archibald J.M."/>
        </authorList>
    </citation>
    <scope>NUCLEOTIDE SEQUENCE</scope>
    <source>
        <strain evidence="4">CCMP2712</strain>
    </source>
</reference>
<keyword evidence="4" id="KW-1185">Reference proteome</keyword>
<feature type="region of interest" description="Disordered" evidence="1">
    <location>
        <begin position="37"/>
        <end position="71"/>
    </location>
</feature>
<evidence type="ECO:0000313" key="4">
    <source>
        <dbReference type="Proteomes" id="UP000011087"/>
    </source>
</evidence>
<name>L1IXP0_GUITC</name>
<feature type="region of interest" description="Disordered" evidence="1">
    <location>
        <begin position="139"/>
        <end position="213"/>
    </location>
</feature>
<feature type="compositionally biased region" description="Polar residues" evidence="1">
    <location>
        <begin position="155"/>
        <end position="165"/>
    </location>
</feature>
<feature type="compositionally biased region" description="Basic and acidic residues" evidence="1">
    <location>
        <begin position="166"/>
        <end position="187"/>
    </location>
</feature>
<dbReference type="EMBL" id="JH993030">
    <property type="protein sequence ID" value="EKX40610.1"/>
    <property type="molecule type" value="Genomic_DNA"/>
</dbReference>
<reference evidence="3" key="3">
    <citation type="submission" date="2016-03" db="UniProtKB">
        <authorList>
            <consortium name="EnsemblProtists"/>
        </authorList>
    </citation>
    <scope>IDENTIFICATION</scope>
</reference>
<dbReference type="EnsemblProtists" id="EKX40610">
    <property type="protein sequence ID" value="EKX40610"/>
    <property type="gene ID" value="GUITHDRAFT_164647"/>
</dbReference>
<protein>
    <submittedName>
        <fullName evidence="2 3">Uncharacterized protein</fullName>
    </submittedName>
</protein>
<dbReference type="HOGENOM" id="CLU_596497_0_0_1"/>
<organism evidence="2">
    <name type="scientific">Guillardia theta (strain CCMP2712)</name>
    <name type="common">Cryptophyte</name>
    <dbReference type="NCBI Taxonomy" id="905079"/>
    <lineage>
        <taxon>Eukaryota</taxon>
        <taxon>Cryptophyceae</taxon>
        <taxon>Pyrenomonadales</taxon>
        <taxon>Geminigeraceae</taxon>
        <taxon>Guillardia</taxon>
    </lineage>
</organism>
<dbReference type="Proteomes" id="UP000011087">
    <property type="component" value="Unassembled WGS sequence"/>
</dbReference>
<accession>L1IXP0</accession>
<sequence>MPLEGRGPIPMDILALKLDGPFSPGRMPNLNLRSARARMQAQTSGGGDQVSASHRRHLAEDEISTQHSRRLAEKKDKEELYMFQRLEPLITSRYLPRLDQDVKRLMTCQLGLPMRLLDAQAPEMQVWERARRCAIVNPPRRREAADDQRCLVESPPQQADSTPFKSRSESKQKKRHSEGSLEEKRVQEPAQVKPTRPSEEPQQHLGEAFATPRRSRRSLFAIRAENSLREVQEGSREKDGSRFARAWEKLEKDEEITLKLFLRFGARRDRVRYPRNIVEQEKIRSRVKQIQLEWKQEAGSEKRDERVVQDRQTKQISNHRHIYDKRLSVCALGNDCKRLATMEEQDRVDVEMSADTFRMYLERAGCDVTEEDLDLLWTVLVKESSPAEQEVPLERLVARVKRHSSLRQMSIEGAGDGAQRREEYPDVKSFLGSLTRQSSQSIASVLKKLQKRESEGEGR</sequence>
<dbReference type="GeneID" id="17297193"/>
<dbReference type="PaxDb" id="55529-EKX40610"/>
<proteinExistence type="predicted"/>
<evidence type="ECO:0000313" key="3">
    <source>
        <dbReference type="EnsemblProtists" id="EKX40610"/>
    </source>
</evidence>
<feature type="compositionally biased region" description="Basic and acidic residues" evidence="1">
    <location>
        <begin position="140"/>
        <end position="150"/>
    </location>
</feature>
<dbReference type="RefSeq" id="XP_005827590.1">
    <property type="nucleotide sequence ID" value="XM_005827533.1"/>
</dbReference>
<gene>
    <name evidence="2" type="ORF">GUITHDRAFT_164647</name>
</gene>
<dbReference type="KEGG" id="gtt:GUITHDRAFT_164647"/>